<protein>
    <submittedName>
        <fullName evidence="1">Uncharacterized protein</fullName>
    </submittedName>
</protein>
<organism evidence="1 2">
    <name type="scientific">Auriscalpium vulgare</name>
    <dbReference type="NCBI Taxonomy" id="40419"/>
    <lineage>
        <taxon>Eukaryota</taxon>
        <taxon>Fungi</taxon>
        <taxon>Dikarya</taxon>
        <taxon>Basidiomycota</taxon>
        <taxon>Agaricomycotina</taxon>
        <taxon>Agaricomycetes</taxon>
        <taxon>Russulales</taxon>
        <taxon>Auriscalpiaceae</taxon>
        <taxon>Auriscalpium</taxon>
    </lineage>
</organism>
<dbReference type="Proteomes" id="UP000814033">
    <property type="component" value="Unassembled WGS sequence"/>
</dbReference>
<keyword evidence="2" id="KW-1185">Reference proteome</keyword>
<name>A0ACB8RB04_9AGAM</name>
<proteinExistence type="predicted"/>
<reference evidence="1" key="1">
    <citation type="submission" date="2021-02" db="EMBL/GenBank/DDBJ databases">
        <authorList>
            <consortium name="DOE Joint Genome Institute"/>
            <person name="Ahrendt S."/>
            <person name="Looney B.P."/>
            <person name="Miyauchi S."/>
            <person name="Morin E."/>
            <person name="Drula E."/>
            <person name="Courty P.E."/>
            <person name="Chicoki N."/>
            <person name="Fauchery L."/>
            <person name="Kohler A."/>
            <person name="Kuo A."/>
            <person name="Labutti K."/>
            <person name="Pangilinan J."/>
            <person name="Lipzen A."/>
            <person name="Riley R."/>
            <person name="Andreopoulos W."/>
            <person name="He G."/>
            <person name="Johnson J."/>
            <person name="Barry K.W."/>
            <person name="Grigoriev I.V."/>
            <person name="Nagy L."/>
            <person name="Hibbett D."/>
            <person name="Henrissat B."/>
            <person name="Matheny P.B."/>
            <person name="Labbe J."/>
            <person name="Martin F."/>
        </authorList>
    </citation>
    <scope>NUCLEOTIDE SEQUENCE</scope>
    <source>
        <strain evidence="1">FP105234-sp</strain>
    </source>
</reference>
<evidence type="ECO:0000313" key="1">
    <source>
        <dbReference type="EMBL" id="KAI0041107.1"/>
    </source>
</evidence>
<sequence>MLSALLDAQQHNSHLPNSRLPPETIGNTFTILVHYPYSPRVDSGRVRHKDAVPRDAPLRFWEGR</sequence>
<accession>A0ACB8RB04</accession>
<evidence type="ECO:0000313" key="2">
    <source>
        <dbReference type="Proteomes" id="UP000814033"/>
    </source>
</evidence>
<gene>
    <name evidence="1" type="ORF">FA95DRAFT_770614</name>
</gene>
<reference evidence="1" key="2">
    <citation type="journal article" date="2022" name="New Phytol.">
        <title>Evolutionary transition to the ectomycorrhizal habit in the genomes of a hyperdiverse lineage of mushroom-forming fungi.</title>
        <authorList>
            <person name="Looney B."/>
            <person name="Miyauchi S."/>
            <person name="Morin E."/>
            <person name="Drula E."/>
            <person name="Courty P.E."/>
            <person name="Kohler A."/>
            <person name="Kuo A."/>
            <person name="LaButti K."/>
            <person name="Pangilinan J."/>
            <person name="Lipzen A."/>
            <person name="Riley R."/>
            <person name="Andreopoulos W."/>
            <person name="He G."/>
            <person name="Johnson J."/>
            <person name="Nolan M."/>
            <person name="Tritt A."/>
            <person name="Barry K.W."/>
            <person name="Grigoriev I.V."/>
            <person name="Nagy L.G."/>
            <person name="Hibbett D."/>
            <person name="Henrissat B."/>
            <person name="Matheny P.B."/>
            <person name="Labbe J."/>
            <person name="Martin F.M."/>
        </authorList>
    </citation>
    <scope>NUCLEOTIDE SEQUENCE</scope>
    <source>
        <strain evidence="1">FP105234-sp</strain>
    </source>
</reference>
<comment type="caution">
    <text evidence="1">The sequence shown here is derived from an EMBL/GenBank/DDBJ whole genome shotgun (WGS) entry which is preliminary data.</text>
</comment>
<dbReference type="EMBL" id="MU276143">
    <property type="protein sequence ID" value="KAI0041107.1"/>
    <property type="molecule type" value="Genomic_DNA"/>
</dbReference>